<name>A0ABX0ICW3_9FLAO</name>
<dbReference type="RefSeq" id="WP_166236031.1">
    <property type="nucleotide sequence ID" value="NZ_JAAJBV010000003.1"/>
</dbReference>
<dbReference type="Gene3D" id="3.40.33.10">
    <property type="entry name" value="CAP"/>
    <property type="match status" value="1"/>
</dbReference>
<dbReference type="Proteomes" id="UP000761423">
    <property type="component" value="Unassembled WGS sequence"/>
</dbReference>
<dbReference type="PANTHER" id="PTHR31157:SF1">
    <property type="entry name" value="SCP DOMAIN-CONTAINING PROTEIN"/>
    <property type="match status" value="1"/>
</dbReference>
<keyword evidence="4" id="KW-1185">Reference proteome</keyword>
<dbReference type="PROSITE" id="PS51257">
    <property type="entry name" value="PROKAR_LIPOPROTEIN"/>
    <property type="match status" value="1"/>
</dbReference>
<feature type="chain" id="PRO_5046049724" evidence="1">
    <location>
        <begin position="20"/>
        <end position="163"/>
    </location>
</feature>
<reference evidence="3 4" key="1">
    <citation type="submission" date="2020-02" db="EMBL/GenBank/DDBJ databases">
        <authorList>
            <person name="Chen W.-M."/>
        </authorList>
    </citation>
    <scope>NUCLEOTIDE SEQUENCE [LARGE SCALE GENOMIC DNA]</scope>
    <source>
        <strain evidence="3 4">TWA-26</strain>
    </source>
</reference>
<feature type="domain" description="SCP" evidence="2">
    <location>
        <begin position="48"/>
        <end position="157"/>
    </location>
</feature>
<proteinExistence type="predicted"/>
<dbReference type="InterPro" id="IPR035940">
    <property type="entry name" value="CAP_sf"/>
</dbReference>
<keyword evidence="1" id="KW-0732">Signal</keyword>
<comment type="caution">
    <text evidence="3">The sequence shown here is derived from an EMBL/GenBank/DDBJ whole genome shotgun (WGS) entry which is preliminary data.</text>
</comment>
<dbReference type="PANTHER" id="PTHR31157">
    <property type="entry name" value="SCP DOMAIN-CONTAINING PROTEIN"/>
    <property type="match status" value="1"/>
</dbReference>
<evidence type="ECO:0000313" key="4">
    <source>
        <dbReference type="Proteomes" id="UP000761423"/>
    </source>
</evidence>
<accession>A0ABX0ICW3</accession>
<evidence type="ECO:0000313" key="3">
    <source>
        <dbReference type="EMBL" id="NHM04025.1"/>
    </source>
</evidence>
<dbReference type="SUPFAM" id="SSF55797">
    <property type="entry name" value="PR-1-like"/>
    <property type="match status" value="1"/>
</dbReference>
<dbReference type="Pfam" id="PF00188">
    <property type="entry name" value="CAP"/>
    <property type="match status" value="1"/>
</dbReference>
<gene>
    <name evidence="3" type="ORF">G4L40_04825</name>
</gene>
<evidence type="ECO:0000259" key="2">
    <source>
        <dbReference type="Pfam" id="PF00188"/>
    </source>
</evidence>
<evidence type="ECO:0000256" key="1">
    <source>
        <dbReference type="SAM" id="SignalP"/>
    </source>
</evidence>
<feature type="signal peptide" evidence="1">
    <location>
        <begin position="1"/>
        <end position="19"/>
    </location>
</feature>
<dbReference type="EMBL" id="JAAJBV010000003">
    <property type="protein sequence ID" value="NHM04025.1"/>
    <property type="molecule type" value="Genomic_DNA"/>
</dbReference>
<dbReference type="CDD" id="cd05379">
    <property type="entry name" value="CAP_bacterial"/>
    <property type="match status" value="1"/>
</dbReference>
<dbReference type="InterPro" id="IPR014044">
    <property type="entry name" value="CAP_dom"/>
</dbReference>
<protein>
    <submittedName>
        <fullName evidence="3">CAP domain-containing protein</fullName>
    </submittedName>
</protein>
<sequence length="163" mass="18074">MKKIMITFFALTISLPLLTSCSSDSESVSGSNETEKNYSHSAAELELLDEVNAYRVSVGLNALQIIEHISYKSNEHNEYMIAIHDVNHDGFEERKANLQEVLGAARVGENVAYAYSSAQSTVAAWVNSPSHKANLEGNYTHFGASIKMDADGKKYYTNMFIKK</sequence>
<organism evidence="3 4">
    <name type="scientific">Flavobacterium celericrescens</name>
    <dbReference type="NCBI Taxonomy" id="2709780"/>
    <lineage>
        <taxon>Bacteria</taxon>
        <taxon>Pseudomonadati</taxon>
        <taxon>Bacteroidota</taxon>
        <taxon>Flavobacteriia</taxon>
        <taxon>Flavobacteriales</taxon>
        <taxon>Flavobacteriaceae</taxon>
        <taxon>Flavobacterium</taxon>
    </lineage>
</organism>